<dbReference type="InParanoid" id="A0A7F5R3N7"/>
<protein>
    <submittedName>
        <fullName evidence="3">Uncharacterized protein LOC112904321</fullName>
    </submittedName>
</protein>
<name>A0A7F5R3N7_AGRPL</name>
<dbReference type="Pfam" id="PF12259">
    <property type="entry name" value="Baculo_F"/>
    <property type="match status" value="1"/>
</dbReference>
<dbReference type="GeneID" id="112904321"/>
<keyword evidence="1" id="KW-1133">Transmembrane helix</keyword>
<reference evidence="3" key="1">
    <citation type="submission" date="2025-08" db="UniProtKB">
        <authorList>
            <consortium name="RefSeq"/>
        </authorList>
    </citation>
    <scope>IDENTIFICATION</scope>
    <source>
        <tissue evidence="3">Entire body</tissue>
    </source>
</reference>
<keyword evidence="2" id="KW-1185">Reference proteome</keyword>
<organism evidence="2 3">
    <name type="scientific">Agrilus planipennis</name>
    <name type="common">Emerald ash borer</name>
    <name type="synonym">Agrilus marcopoli</name>
    <dbReference type="NCBI Taxonomy" id="224129"/>
    <lineage>
        <taxon>Eukaryota</taxon>
        <taxon>Metazoa</taxon>
        <taxon>Ecdysozoa</taxon>
        <taxon>Arthropoda</taxon>
        <taxon>Hexapoda</taxon>
        <taxon>Insecta</taxon>
        <taxon>Pterygota</taxon>
        <taxon>Neoptera</taxon>
        <taxon>Endopterygota</taxon>
        <taxon>Coleoptera</taxon>
        <taxon>Polyphaga</taxon>
        <taxon>Elateriformia</taxon>
        <taxon>Buprestoidea</taxon>
        <taxon>Buprestidae</taxon>
        <taxon>Agrilinae</taxon>
        <taxon>Agrilus</taxon>
    </lineage>
</organism>
<dbReference type="Proteomes" id="UP000192223">
    <property type="component" value="Unplaced"/>
</dbReference>
<dbReference type="RefSeq" id="XP_025829859.1">
    <property type="nucleotide sequence ID" value="XM_025974074.1"/>
</dbReference>
<feature type="transmembrane region" description="Helical" evidence="1">
    <location>
        <begin position="341"/>
        <end position="363"/>
    </location>
</feature>
<dbReference type="KEGG" id="apln:112904321"/>
<dbReference type="InterPro" id="IPR022048">
    <property type="entry name" value="Envelope_fusion-like"/>
</dbReference>
<accession>A0A7F5R3N7</accession>
<dbReference type="AlphaFoldDB" id="A0A7F5R3N7"/>
<evidence type="ECO:0000313" key="3">
    <source>
        <dbReference type="RefSeq" id="XP_025829859.1"/>
    </source>
</evidence>
<dbReference type="OrthoDB" id="6628329at2759"/>
<evidence type="ECO:0000256" key="1">
    <source>
        <dbReference type="SAM" id="Phobius"/>
    </source>
</evidence>
<proteinExistence type="predicted"/>
<sequence length="436" mass="50407">MKLSIEEHLSLLILLTSELYNEYSTLINAVLLAKTNLLHPTIITPEQYVTELSKTLSFLPTHSTYPVPIELTNVHELLSLIELKVFFTGSRLVFVISNPLVNQNYFNLYHLVPLLVKLHNSSHIFIYPSVKYLAVSENKINYALPENLNDCKRLSNQNYICPSDQAIYSVYARPICETELLQKLDKLPKDCDTRVTSLHSEIWHKLHESNKWLYILPRTTDITLTCKNHLPTTIYLSNSGIISLSKQCKLYTSNTILIANNPSYFSEYQSFIPEFDLQESDCCSKEKLNKSENIKILPFQSNKLDRESLNVASLKLDQISKTTDDLLSQEPFYKSLTSNGYFLYSMFAIVKLLFVYLVFKLLFRLRRRCKKNCKDNHDYSKCTNFTNCLTLNLYKKKNETKTISIELDETNIDHSVSDVEIPLRRSARIAKLKDAP</sequence>
<gene>
    <name evidence="3" type="primary">LOC112904321</name>
</gene>
<keyword evidence="1" id="KW-0812">Transmembrane</keyword>
<keyword evidence="1" id="KW-0472">Membrane</keyword>
<evidence type="ECO:0000313" key="2">
    <source>
        <dbReference type="Proteomes" id="UP000192223"/>
    </source>
</evidence>